<sequence>MYGKAGPSRPQLRRRGRRVRQTTIEHEPLLPYAELLEDLAEIDFPSIESNVDEESRTAFFVALNKVASQLKGRHELELASEELFTVVFHKCFYLLNNPQSCVRTIVLRIFRLLLVRDRVLQQYLHHRFDIVVLR</sequence>
<proteinExistence type="predicted"/>
<name>A0A1I7Z8I0_9BILA</name>
<protein>
    <submittedName>
        <fullName evidence="2">Protein SDA1</fullName>
    </submittedName>
</protein>
<accession>A0A1I7Z8I0</accession>
<dbReference type="WBParaSite" id="L893_g23837.t1">
    <property type="protein sequence ID" value="L893_g23837.t1"/>
    <property type="gene ID" value="L893_g23837"/>
</dbReference>
<organism evidence="1 2">
    <name type="scientific">Steinernema glaseri</name>
    <dbReference type="NCBI Taxonomy" id="37863"/>
    <lineage>
        <taxon>Eukaryota</taxon>
        <taxon>Metazoa</taxon>
        <taxon>Ecdysozoa</taxon>
        <taxon>Nematoda</taxon>
        <taxon>Chromadorea</taxon>
        <taxon>Rhabditida</taxon>
        <taxon>Tylenchina</taxon>
        <taxon>Panagrolaimomorpha</taxon>
        <taxon>Strongyloidoidea</taxon>
        <taxon>Steinernematidae</taxon>
        <taxon>Steinernema</taxon>
    </lineage>
</organism>
<dbReference type="AlphaFoldDB" id="A0A1I7Z8I0"/>
<keyword evidence="1" id="KW-1185">Reference proteome</keyword>
<evidence type="ECO:0000313" key="1">
    <source>
        <dbReference type="Proteomes" id="UP000095287"/>
    </source>
</evidence>
<dbReference type="Proteomes" id="UP000095287">
    <property type="component" value="Unplaced"/>
</dbReference>
<reference evidence="2" key="1">
    <citation type="submission" date="2016-11" db="UniProtKB">
        <authorList>
            <consortium name="WormBaseParasite"/>
        </authorList>
    </citation>
    <scope>IDENTIFICATION</scope>
</reference>
<evidence type="ECO:0000313" key="2">
    <source>
        <dbReference type="WBParaSite" id="L893_g23837.t1"/>
    </source>
</evidence>